<evidence type="ECO:0000256" key="1">
    <source>
        <dbReference type="ARBA" id="ARBA00004141"/>
    </source>
</evidence>
<feature type="transmembrane region" description="Helical" evidence="7">
    <location>
        <begin position="160"/>
        <end position="180"/>
    </location>
</feature>
<keyword evidence="2" id="KW-0813">Transport</keyword>
<dbReference type="InterPro" id="IPR004841">
    <property type="entry name" value="AA-permease/SLC12A_dom"/>
</dbReference>
<comment type="caution">
    <text evidence="9">The sequence shown here is derived from an EMBL/GenBank/DDBJ whole genome shotgun (WGS) entry which is preliminary data.</text>
</comment>
<feature type="transmembrane region" description="Helical" evidence="7">
    <location>
        <begin position="281"/>
        <end position="302"/>
    </location>
</feature>
<feature type="transmembrane region" description="Helical" evidence="7">
    <location>
        <begin position="75"/>
        <end position="94"/>
    </location>
</feature>
<feature type="transmembrane region" description="Helical" evidence="7">
    <location>
        <begin position="51"/>
        <end position="69"/>
    </location>
</feature>
<accession>A0A8H6RSU6</accession>
<name>A0A8H6RSU6_9PEZI</name>
<evidence type="ECO:0000256" key="7">
    <source>
        <dbReference type="SAM" id="Phobius"/>
    </source>
</evidence>
<evidence type="ECO:0000256" key="4">
    <source>
        <dbReference type="ARBA" id="ARBA00022970"/>
    </source>
</evidence>
<evidence type="ECO:0000313" key="9">
    <source>
        <dbReference type="EMBL" id="KAF7196854.1"/>
    </source>
</evidence>
<evidence type="ECO:0000313" key="10">
    <source>
        <dbReference type="Proteomes" id="UP000660729"/>
    </source>
</evidence>
<feature type="transmembrane region" description="Helical" evidence="7">
    <location>
        <begin position="492"/>
        <end position="509"/>
    </location>
</feature>
<feature type="transmembrane region" description="Helical" evidence="7">
    <location>
        <begin position="131"/>
        <end position="153"/>
    </location>
</feature>
<feature type="transmembrane region" description="Helical" evidence="7">
    <location>
        <begin position="415"/>
        <end position="438"/>
    </location>
</feature>
<keyword evidence="4" id="KW-0029">Amino-acid transport</keyword>
<dbReference type="Gene3D" id="1.20.1740.10">
    <property type="entry name" value="Amino acid/polyamine transporter I"/>
    <property type="match status" value="1"/>
</dbReference>
<feature type="domain" description="Amino acid permease/ SLC12A" evidence="8">
    <location>
        <begin position="51"/>
        <end position="517"/>
    </location>
</feature>
<dbReference type="GO" id="GO:0015171">
    <property type="term" value="F:amino acid transmembrane transporter activity"/>
    <property type="evidence" value="ECO:0007669"/>
    <property type="project" value="TreeGrafter"/>
</dbReference>
<keyword evidence="5 7" id="KW-1133">Transmembrane helix</keyword>
<evidence type="ECO:0000256" key="2">
    <source>
        <dbReference type="ARBA" id="ARBA00022448"/>
    </source>
</evidence>
<protein>
    <submittedName>
        <fullName evidence="9">General amino acid permease AGP2</fullName>
    </submittedName>
</protein>
<dbReference type="Pfam" id="PF00324">
    <property type="entry name" value="AA_permease"/>
    <property type="match status" value="1"/>
</dbReference>
<dbReference type="AlphaFoldDB" id="A0A8H6RSU6"/>
<evidence type="ECO:0000256" key="6">
    <source>
        <dbReference type="ARBA" id="ARBA00023136"/>
    </source>
</evidence>
<sequence>MTALPPYVKKEGFQHPSEGKIVGTLTTESLHEGDLIEDNQQLRRKLTWRQVQLMVIGGSIGTALFVLIGTGLMNAGPGSLLLAYIIYGCFMAAVNNCMAEMSIYMPISGGWIRMASYWVDDALGMALGWNFYFYEAALIPFEISALNLVVTYWSDKCPPGVICAICIVLYGGINLVAVRGYGESEFWLAIGKLILIFIVFGFTFVTMVGGNPQHDAYGFRYWKNPGAFAEHLSTGDLGRFEGFLAGLWNAAFLIVGPEYCTMLAAEVRSPRRTLKKAFKTLYWRFALFFIGGSLACGIVIPYNDPTLVGINSGTTSGAGTGAASPYVIAMQNMGITVLPDIFCALLLTSIFSAGNSYVYCATRTLYSLSLDGHAPKFFRKLTRWGVPIYCFGLTMIFPLLSLLTLGNSAGQVVNWLANLVTAGQLIDFIGMCIVYIFFHRAMKAQNFDRNRLPYKGYLQPFCAWLGLVSMTVVVACYGYSVFLPGNFTVGDFFIYYCMVFVAIGLYLFWKVFKRTKVVPALEVDLVWEAPIIDAYEEQLVDDDPSFRSEIRKLLHLRN</sequence>
<comment type="subcellular location">
    <subcellularLocation>
        <location evidence="1">Membrane</location>
        <topology evidence="1">Multi-pass membrane protein</topology>
    </subcellularLocation>
</comment>
<dbReference type="EMBL" id="JABCIY010000022">
    <property type="protein sequence ID" value="KAF7196854.1"/>
    <property type="molecule type" value="Genomic_DNA"/>
</dbReference>
<dbReference type="FunFam" id="1.20.1740.10:FF:000006">
    <property type="entry name" value="General amino acid permease"/>
    <property type="match status" value="1"/>
</dbReference>
<dbReference type="Proteomes" id="UP000660729">
    <property type="component" value="Unassembled WGS sequence"/>
</dbReference>
<dbReference type="PANTHER" id="PTHR43341">
    <property type="entry name" value="AMINO ACID PERMEASE"/>
    <property type="match status" value="1"/>
</dbReference>
<dbReference type="GO" id="GO:0016020">
    <property type="term" value="C:membrane"/>
    <property type="evidence" value="ECO:0007669"/>
    <property type="project" value="UniProtKB-SubCell"/>
</dbReference>
<feature type="transmembrane region" description="Helical" evidence="7">
    <location>
        <begin position="381"/>
        <end position="403"/>
    </location>
</feature>
<proteinExistence type="predicted"/>
<feature type="transmembrane region" description="Helical" evidence="7">
    <location>
        <begin position="186"/>
        <end position="210"/>
    </location>
</feature>
<reference evidence="9" key="1">
    <citation type="submission" date="2020-04" db="EMBL/GenBank/DDBJ databases">
        <title>Draft genome resource of the tomato pathogen Pseudocercospora fuligena.</title>
        <authorList>
            <person name="Zaccaron A."/>
        </authorList>
    </citation>
    <scope>NUCLEOTIDE SEQUENCE</scope>
    <source>
        <strain evidence="9">PF001</strain>
    </source>
</reference>
<keyword evidence="10" id="KW-1185">Reference proteome</keyword>
<feature type="transmembrane region" description="Helical" evidence="7">
    <location>
        <begin position="458"/>
        <end position="480"/>
    </location>
</feature>
<evidence type="ECO:0000256" key="3">
    <source>
        <dbReference type="ARBA" id="ARBA00022692"/>
    </source>
</evidence>
<organism evidence="9 10">
    <name type="scientific">Pseudocercospora fuligena</name>
    <dbReference type="NCBI Taxonomy" id="685502"/>
    <lineage>
        <taxon>Eukaryota</taxon>
        <taxon>Fungi</taxon>
        <taxon>Dikarya</taxon>
        <taxon>Ascomycota</taxon>
        <taxon>Pezizomycotina</taxon>
        <taxon>Dothideomycetes</taxon>
        <taxon>Dothideomycetidae</taxon>
        <taxon>Mycosphaerellales</taxon>
        <taxon>Mycosphaerellaceae</taxon>
        <taxon>Pseudocercospora</taxon>
    </lineage>
</organism>
<dbReference type="PIRSF" id="PIRSF006060">
    <property type="entry name" value="AA_transporter"/>
    <property type="match status" value="1"/>
</dbReference>
<dbReference type="InterPro" id="IPR050524">
    <property type="entry name" value="APC_YAT"/>
</dbReference>
<evidence type="ECO:0000259" key="8">
    <source>
        <dbReference type="Pfam" id="PF00324"/>
    </source>
</evidence>
<evidence type="ECO:0000256" key="5">
    <source>
        <dbReference type="ARBA" id="ARBA00022989"/>
    </source>
</evidence>
<dbReference type="PANTHER" id="PTHR43341:SF6">
    <property type="entry name" value="AMINO ACID TRANSPORTER (EUROFUNG)"/>
    <property type="match status" value="1"/>
</dbReference>
<feature type="transmembrane region" description="Helical" evidence="7">
    <location>
        <begin position="337"/>
        <end position="360"/>
    </location>
</feature>
<gene>
    <name evidence="9" type="ORF">HII31_01772</name>
</gene>
<keyword evidence="3 7" id="KW-0812">Transmembrane</keyword>
<dbReference type="OrthoDB" id="10062876at2759"/>
<keyword evidence="6 7" id="KW-0472">Membrane</keyword>